<dbReference type="CDD" id="cd17476">
    <property type="entry name" value="MFS_Amf1_MDR_like"/>
    <property type="match status" value="1"/>
</dbReference>
<feature type="domain" description="Major facilitator superfamily (MFS) profile" evidence="7">
    <location>
        <begin position="85"/>
        <end position="560"/>
    </location>
</feature>
<comment type="caution">
    <text evidence="8">The sequence shown here is derived from an EMBL/GenBank/DDBJ whole genome shotgun (WGS) entry which is preliminary data.</text>
</comment>
<keyword evidence="3 6" id="KW-1133">Transmembrane helix</keyword>
<evidence type="ECO:0000259" key="7">
    <source>
        <dbReference type="PROSITE" id="PS50850"/>
    </source>
</evidence>
<dbReference type="SUPFAM" id="SSF103473">
    <property type="entry name" value="MFS general substrate transporter"/>
    <property type="match status" value="1"/>
</dbReference>
<feature type="transmembrane region" description="Helical" evidence="6">
    <location>
        <begin position="136"/>
        <end position="154"/>
    </location>
</feature>
<dbReference type="InterPro" id="IPR011701">
    <property type="entry name" value="MFS"/>
</dbReference>
<evidence type="ECO:0000313" key="8">
    <source>
        <dbReference type="EMBL" id="TID06731.1"/>
    </source>
</evidence>
<dbReference type="Gene3D" id="1.20.1250.20">
    <property type="entry name" value="MFS general substrate transporter like domains"/>
    <property type="match status" value="2"/>
</dbReference>
<evidence type="ECO:0000256" key="4">
    <source>
        <dbReference type="ARBA" id="ARBA00023136"/>
    </source>
</evidence>
<feature type="transmembrane region" description="Helical" evidence="6">
    <location>
        <begin position="198"/>
        <end position="218"/>
    </location>
</feature>
<name>A0A4T0WJ16_9PEZI</name>
<dbReference type="Proteomes" id="UP000305883">
    <property type="component" value="Unassembled WGS sequence"/>
</dbReference>
<feature type="transmembrane region" description="Helical" evidence="6">
    <location>
        <begin position="536"/>
        <end position="557"/>
    </location>
</feature>
<dbReference type="GO" id="GO:0016020">
    <property type="term" value="C:membrane"/>
    <property type="evidence" value="ECO:0007669"/>
    <property type="project" value="UniProtKB-SubCell"/>
</dbReference>
<evidence type="ECO:0000256" key="2">
    <source>
        <dbReference type="ARBA" id="ARBA00022692"/>
    </source>
</evidence>
<keyword evidence="4 6" id="KW-0472">Membrane</keyword>
<feature type="transmembrane region" description="Helical" evidence="6">
    <location>
        <begin position="296"/>
        <end position="315"/>
    </location>
</feature>
<organism evidence="8 9">
    <name type="scientific">Colletotrichum higginsianum</name>
    <dbReference type="NCBI Taxonomy" id="80884"/>
    <lineage>
        <taxon>Eukaryota</taxon>
        <taxon>Fungi</taxon>
        <taxon>Dikarya</taxon>
        <taxon>Ascomycota</taxon>
        <taxon>Pezizomycotina</taxon>
        <taxon>Sordariomycetes</taxon>
        <taxon>Hypocreomycetidae</taxon>
        <taxon>Glomerellales</taxon>
        <taxon>Glomerellaceae</taxon>
        <taxon>Colletotrichum</taxon>
        <taxon>Colletotrichum destructivum species complex</taxon>
    </lineage>
</organism>
<dbReference type="EMBL" id="MWPZ01000001">
    <property type="protein sequence ID" value="TID06731.1"/>
    <property type="molecule type" value="Genomic_DNA"/>
</dbReference>
<gene>
    <name evidence="8" type="ORF">CH35J_001482</name>
</gene>
<keyword evidence="2 6" id="KW-0812">Transmembrane</keyword>
<feature type="transmembrane region" description="Helical" evidence="6">
    <location>
        <begin position="253"/>
        <end position="276"/>
    </location>
</feature>
<feature type="transmembrane region" description="Helical" evidence="6">
    <location>
        <begin position="395"/>
        <end position="419"/>
    </location>
</feature>
<dbReference type="AlphaFoldDB" id="A0A4T0WJ16"/>
<sequence>MASPLASEKQQQSPRRSIDTLSGNRTATATPDVNVGKEYERSNIVHDGSSRNDDNDNDNGLAPQRSNASSVWVAETMSLPREVLFVMICCMAQFCTPRTESTDKIPHTPTEAAYMETLVLLHVIGGSFNVDSPARLAWLVAGYSLTVGTFILFSGRLGDAFGYKRMLIIGFAWFSLWSLVAGLSVYADFTLAVFSRVLQGIGPAICLPNALALFGAAYRPGHRKAMVFSFFGAVAPMGGVVGAAIASTLELAWWPWALWALSIWLAVLAVAGWFIIPEPPAKLGPPKGFRAMFVELDIPGAVTGIVALVLFNFAWVQAPIDGWKTPVVLVPFILGLALFGVFAAIEFRFAPMPLLPFEVVNADVGFVLAAVVCGWATFGVWTLYLVQILQEVRALSPLLTCAWFSPVVVTGGLAAVITGKLLGPLKVRPPIVMSMALVAFTVGVILTATAPENQVYWAQIFVSMLIMPFGMDMSFPAATLILSDAVKREHQGIGASLVNTVVNYGIALGVGFAGTVEVHVNNGGRTKEDQFKGFRGALYMGVGLAGLGLCVALTFLAREWRHRGGKKENEKAAEA</sequence>
<feature type="transmembrane region" description="Helical" evidence="6">
    <location>
        <begin position="431"/>
        <end position="450"/>
    </location>
</feature>
<evidence type="ECO:0000256" key="6">
    <source>
        <dbReference type="SAM" id="Phobius"/>
    </source>
</evidence>
<dbReference type="InterPro" id="IPR020846">
    <property type="entry name" value="MFS_dom"/>
</dbReference>
<feature type="transmembrane region" description="Helical" evidence="6">
    <location>
        <begin position="327"/>
        <end position="345"/>
    </location>
</feature>
<dbReference type="OrthoDB" id="2428527at2759"/>
<feature type="transmembrane region" description="Helical" evidence="6">
    <location>
        <begin position="166"/>
        <end position="186"/>
    </location>
</feature>
<dbReference type="InterPro" id="IPR036259">
    <property type="entry name" value="MFS_trans_sf"/>
</dbReference>
<feature type="compositionally biased region" description="Basic and acidic residues" evidence="5">
    <location>
        <begin position="35"/>
        <end position="54"/>
    </location>
</feature>
<comment type="subcellular location">
    <subcellularLocation>
        <location evidence="1">Membrane</location>
        <topology evidence="1">Multi-pass membrane protein</topology>
    </subcellularLocation>
</comment>
<dbReference type="PROSITE" id="PS50850">
    <property type="entry name" value="MFS"/>
    <property type="match status" value="1"/>
</dbReference>
<evidence type="ECO:0000256" key="5">
    <source>
        <dbReference type="SAM" id="MobiDB-lite"/>
    </source>
</evidence>
<feature type="transmembrane region" description="Helical" evidence="6">
    <location>
        <begin position="366"/>
        <end position="389"/>
    </location>
</feature>
<dbReference type="Pfam" id="PF07690">
    <property type="entry name" value="MFS_1"/>
    <property type="match status" value="1"/>
</dbReference>
<feature type="transmembrane region" description="Helical" evidence="6">
    <location>
        <begin position="225"/>
        <end position="247"/>
    </location>
</feature>
<evidence type="ECO:0000313" key="9">
    <source>
        <dbReference type="Proteomes" id="UP000305883"/>
    </source>
</evidence>
<dbReference type="GO" id="GO:0022857">
    <property type="term" value="F:transmembrane transporter activity"/>
    <property type="evidence" value="ECO:0007669"/>
    <property type="project" value="InterPro"/>
</dbReference>
<feature type="region of interest" description="Disordered" evidence="5">
    <location>
        <begin position="1"/>
        <end position="65"/>
    </location>
</feature>
<feature type="transmembrane region" description="Helical" evidence="6">
    <location>
        <begin position="494"/>
        <end position="516"/>
    </location>
</feature>
<evidence type="ECO:0000256" key="3">
    <source>
        <dbReference type="ARBA" id="ARBA00022989"/>
    </source>
</evidence>
<feature type="transmembrane region" description="Helical" evidence="6">
    <location>
        <begin position="456"/>
        <end position="482"/>
    </location>
</feature>
<reference evidence="8 9" key="1">
    <citation type="journal article" date="2019" name="Genome Biol. Evol.">
        <title>Genomic Plasticity Mediated by Transposable Elements in the Plant Pathogenic Fungus Colletotrichum higginsianum.</title>
        <authorList>
            <person name="Tsushima A."/>
            <person name="Gan P."/>
            <person name="Kumakura N."/>
            <person name="Narusaka M."/>
            <person name="Takano Y."/>
            <person name="Narusaka Y."/>
            <person name="Shirasu K."/>
        </authorList>
    </citation>
    <scope>NUCLEOTIDE SEQUENCE [LARGE SCALE GENOMIC DNA]</scope>
    <source>
        <strain evidence="8 9">MAFF305635-RFP</strain>
    </source>
</reference>
<protein>
    <submittedName>
        <fullName evidence="8">Drug resistance protein</fullName>
    </submittedName>
</protein>
<dbReference type="PANTHER" id="PTHR42718:SF1">
    <property type="entry name" value="LOW AFFINITY AMMONIUM TRANSPORTER"/>
    <property type="match status" value="1"/>
</dbReference>
<evidence type="ECO:0000256" key="1">
    <source>
        <dbReference type="ARBA" id="ARBA00004141"/>
    </source>
</evidence>
<feature type="compositionally biased region" description="Polar residues" evidence="5">
    <location>
        <begin position="8"/>
        <end position="31"/>
    </location>
</feature>
<proteinExistence type="predicted"/>
<dbReference type="PANTHER" id="PTHR42718">
    <property type="entry name" value="MAJOR FACILITATOR SUPERFAMILY MULTIDRUG TRANSPORTER MFSC"/>
    <property type="match status" value="1"/>
</dbReference>
<accession>A0A4T0WJ16</accession>